<evidence type="ECO:0000313" key="2">
    <source>
        <dbReference type="EMBL" id="BBF80828.1"/>
    </source>
</evidence>
<reference evidence="3" key="1">
    <citation type="journal article" date="2017" name="Biotechnol. Biofuels">
        <title>Evaluation of environmental bacterial communities as a factor affecting the growth of duckweed Lemna minor.</title>
        <authorList>
            <person name="Ishizawa H."/>
            <person name="Kuroda M."/>
            <person name="Morikawa M."/>
            <person name="Ike M."/>
        </authorList>
    </citation>
    <scope>NUCLEOTIDE SEQUENCE [LARGE SCALE GENOMIC DNA]</scope>
    <source>
        <strain evidence="3">M6</strain>
    </source>
</reference>
<dbReference type="AlphaFoldDB" id="A0A3G9G915"/>
<name>A0A3G9G915_9CAUL</name>
<dbReference type="Proteomes" id="UP000278756">
    <property type="component" value="Chromosome 1"/>
</dbReference>
<gene>
    <name evidence="2" type="ORF">EM6_1414</name>
</gene>
<keyword evidence="1" id="KW-0175">Coiled coil</keyword>
<dbReference type="OrthoDB" id="7632474at2"/>
<reference evidence="3" key="2">
    <citation type="journal article" date="2017" name="Plant Physiol. Biochem.">
        <title>Differential oxidative and antioxidative response of duckweed Lemna minor toward plant growth promoting/inhibiting bacteria.</title>
        <authorList>
            <person name="Ishizawa H."/>
            <person name="Kuroda M."/>
            <person name="Morikawa M."/>
            <person name="Ike M."/>
        </authorList>
    </citation>
    <scope>NUCLEOTIDE SEQUENCE [LARGE SCALE GENOMIC DNA]</scope>
    <source>
        <strain evidence="3">M6</strain>
    </source>
</reference>
<dbReference type="RefSeq" id="WP_126421435.1">
    <property type="nucleotide sequence ID" value="NZ_AP018827.1"/>
</dbReference>
<proteinExistence type="predicted"/>
<organism evidence="2 3">
    <name type="scientific">Asticcacaulis excentricus</name>
    <dbReference type="NCBI Taxonomy" id="78587"/>
    <lineage>
        <taxon>Bacteria</taxon>
        <taxon>Pseudomonadati</taxon>
        <taxon>Pseudomonadota</taxon>
        <taxon>Alphaproteobacteria</taxon>
        <taxon>Caulobacterales</taxon>
        <taxon>Caulobacteraceae</taxon>
        <taxon>Asticcacaulis</taxon>
    </lineage>
</organism>
<feature type="coiled-coil region" evidence="1">
    <location>
        <begin position="31"/>
        <end position="68"/>
    </location>
</feature>
<accession>A0A3G9G915</accession>
<dbReference type="EMBL" id="AP018827">
    <property type="protein sequence ID" value="BBF80828.1"/>
    <property type="molecule type" value="Genomic_DNA"/>
</dbReference>
<evidence type="ECO:0000256" key="1">
    <source>
        <dbReference type="SAM" id="Coils"/>
    </source>
</evidence>
<sequence>MTDIFTGGVIVTIVLQSAAALMWFGRASARLDTLEARLQQQAGVVERLARLEEQALATRAALSRIEAKLDQERG</sequence>
<protein>
    <submittedName>
        <fullName evidence="2">Gene transfer agent associated protein</fullName>
    </submittedName>
</protein>
<evidence type="ECO:0000313" key="3">
    <source>
        <dbReference type="Proteomes" id="UP000278756"/>
    </source>
</evidence>